<keyword evidence="9" id="KW-1185">Reference proteome</keyword>
<keyword evidence="4" id="KW-0539">Nucleus</keyword>
<feature type="domain" description="HORMA" evidence="7">
    <location>
        <begin position="1"/>
        <end position="123"/>
    </location>
</feature>
<evidence type="ECO:0000256" key="5">
    <source>
        <dbReference type="ARBA" id="ARBA00023254"/>
    </source>
</evidence>
<evidence type="ECO:0000256" key="1">
    <source>
        <dbReference type="ARBA" id="ARBA00004123"/>
    </source>
</evidence>
<evidence type="ECO:0000256" key="3">
    <source>
        <dbReference type="ARBA" id="ARBA00022454"/>
    </source>
</evidence>
<dbReference type="InterPro" id="IPR036570">
    <property type="entry name" value="HORMA_dom_sf"/>
</dbReference>
<keyword evidence="5" id="KW-0469">Meiosis</keyword>
<feature type="region of interest" description="Disordered" evidence="6">
    <location>
        <begin position="147"/>
        <end position="202"/>
    </location>
</feature>
<feature type="compositionally biased region" description="Basic and acidic residues" evidence="6">
    <location>
        <begin position="161"/>
        <end position="194"/>
    </location>
</feature>
<evidence type="ECO:0000256" key="4">
    <source>
        <dbReference type="ARBA" id="ARBA00023242"/>
    </source>
</evidence>
<name>A0AA41UZW3_PAPNU</name>
<comment type="caution">
    <text evidence="8">The sequence shown here is derived from an EMBL/GenBank/DDBJ whole genome shotgun (WGS) entry which is preliminary data.</text>
</comment>
<protein>
    <recommendedName>
        <fullName evidence="7">HORMA domain-containing protein</fullName>
    </recommendedName>
</protein>
<dbReference type="InterPro" id="IPR051294">
    <property type="entry name" value="HORMA_MeioticProgression"/>
</dbReference>
<dbReference type="PANTHER" id="PTHR48225:SF7">
    <property type="entry name" value="MEIOSIS-SPECIFIC PROTEIN HOP1"/>
    <property type="match status" value="1"/>
</dbReference>
<evidence type="ECO:0000313" key="8">
    <source>
        <dbReference type="EMBL" id="MCL7029090.1"/>
    </source>
</evidence>
<evidence type="ECO:0000256" key="6">
    <source>
        <dbReference type="SAM" id="MobiDB-lite"/>
    </source>
</evidence>
<dbReference type="InterPro" id="IPR003511">
    <property type="entry name" value="HORMA_dom"/>
</dbReference>
<feature type="region of interest" description="Disordered" evidence="6">
    <location>
        <begin position="1"/>
        <end position="40"/>
    </location>
</feature>
<evidence type="ECO:0000259" key="7">
    <source>
        <dbReference type="PROSITE" id="PS50815"/>
    </source>
</evidence>
<feature type="non-terminal residue" evidence="8">
    <location>
        <position position="1"/>
    </location>
</feature>
<dbReference type="GO" id="GO:0005694">
    <property type="term" value="C:chromosome"/>
    <property type="evidence" value="ECO:0007669"/>
    <property type="project" value="UniProtKB-SubCell"/>
</dbReference>
<dbReference type="Pfam" id="PF02301">
    <property type="entry name" value="HORMA"/>
    <property type="match status" value="1"/>
</dbReference>
<dbReference type="GO" id="GO:0051321">
    <property type="term" value="P:meiotic cell cycle"/>
    <property type="evidence" value="ECO:0007669"/>
    <property type="project" value="UniProtKB-KW"/>
</dbReference>
<feature type="compositionally biased region" description="Polar residues" evidence="6">
    <location>
        <begin position="28"/>
        <end position="40"/>
    </location>
</feature>
<dbReference type="AlphaFoldDB" id="A0AA41UZW3"/>
<dbReference type="PANTHER" id="PTHR48225">
    <property type="entry name" value="HORMA DOMAIN-CONTAINING PROTEIN 1"/>
    <property type="match status" value="1"/>
</dbReference>
<gene>
    <name evidence="8" type="ORF">MKW94_029332</name>
</gene>
<keyword evidence="3" id="KW-0158">Chromosome</keyword>
<dbReference type="PROSITE" id="PS50815">
    <property type="entry name" value="HORMA"/>
    <property type="match status" value="1"/>
</dbReference>
<evidence type="ECO:0000313" key="9">
    <source>
        <dbReference type="Proteomes" id="UP001177140"/>
    </source>
</evidence>
<organism evidence="8 9">
    <name type="scientific">Papaver nudicaule</name>
    <name type="common">Iceland poppy</name>
    <dbReference type="NCBI Taxonomy" id="74823"/>
    <lineage>
        <taxon>Eukaryota</taxon>
        <taxon>Viridiplantae</taxon>
        <taxon>Streptophyta</taxon>
        <taxon>Embryophyta</taxon>
        <taxon>Tracheophyta</taxon>
        <taxon>Spermatophyta</taxon>
        <taxon>Magnoliopsida</taxon>
        <taxon>Ranunculales</taxon>
        <taxon>Papaveraceae</taxon>
        <taxon>Papaveroideae</taxon>
        <taxon>Papaver</taxon>
    </lineage>
</organism>
<reference evidence="8" key="1">
    <citation type="submission" date="2022-03" db="EMBL/GenBank/DDBJ databases">
        <title>A functionally conserved STORR gene fusion in Papaver species that diverged 16.8 million years ago.</title>
        <authorList>
            <person name="Catania T."/>
        </authorList>
    </citation>
    <scope>NUCLEOTIDE SEQUENCE</scope>
    <source>
        <strain evidence="8">S-191538</strain>
    </source>
</reference>
<comment type="subcellular location">
    <subcellularLocation>
        <location evidence="2">Chromosome</location>
    </subcellularLocation>
    <subcellularLocation>
        <location evidence="1">Nucleus</location>
    </subcellularLocation>
</comment>
<dbReference type="GO" id="GO:0005634">
    <property type="term" value="C:nucleus"/>
    <property type="evidence" value="ECO:0007669"/>
    <property type="project" value="UniProtKB-SubCell"/>
</dbReference>
<dbReference type="EMBL" id="JAJJMA010086655">
    <property type="protein sequence ID" value="MCL7029090.1"/>
    <property type="molecule type" value="Genomic_DNA"/>
</dbReference>
<evidence type="ECO:0000256" key="2">
    <source>
        <dbReference type="ARBA" id="ARBA00004286"/>
    </source>
</evidence>
<dbReference type="Gene3D" id="3.30.900.10">
    <property type="entry name" value="HORMA domain"/>
    <property type="match status" value="1"/>
</dbReference>
<sequence>SFSYSNSDSEEVKMNISRAGDKKKGATFKSNGNTDFTPNQMRSSACKMIRTLVQLMRTLDRMPEERTILMKLLYYEDVTPMDYEPPFFRGCSEQEGNHPWLKSPLKMEIGNVNSKHFVLALKVKSILDPCQDENNDMEDDEEISLGADSMQTTDPSDSDSEVSHSEKHDEDNESSLDKTRSEENNGMDDHKDDTQDAEEEEHQLTLVRDWILSRHIDSIDLTDVLSNFPDISVALTEGEQRT</sequence>
<dbReference type="SUPFAM" id="SSF56019">
    <property type="entry name" value="The spindle assembly checkpoint protein mad2"/>
    <property type="match status" value="1"/>
</dbReference>
<dbReference type="Proteomes" id="UP001177140">
    <property type="component" value="Unassembled WGS sequence"/>
</dbReference>
<proteinExistence type="predicted"/>
<accession>A0AA41UZW3</accession>